<name>A0A4Y2AXS5_ARAVE</name>
<keyword evidence="2" id="KW-1185">Reference proteome</keyword>
<dbReference type="Proteomes" id="UP000499080">
    <property type="component" value="Unassembled WGS sequence"/>
</dbReference>
<evidence type="ECO:0000313" key="2">
    <source>
        <dbReference type="Proteomes" id="UP000499080"/>
    </source>
</evidence>
<evidence type="ECO:0000313" key="1">
    <source>
        <dbReference type="EMBL" id="GBL84337.1"/>
    </source>
</evidence>
<dbReference type="AlphaFoldDB" id="A0A4Y2AXS5"/>
<dbReference type="EMBL" id="BGPR01000036">
    <property type="protein sequence ID" value="GBL84337.1"/>
    <property type="molecule type" value="Genomic_DNA"/>
</dbReference>
<accession>A0A4Y2AXS5</accession>
<proteinExistence type="predicted"/>
<comment type="caution">
    <text evidence="1">The sequence shown here is derived from an EMBL/GenBank/DDBJ whole genome shotgun (WGS) entry which is preliminary data.</text>
</comment>
<gene>
    <name evidence="1" type="ORF">AVEN_118699_1</name>
</gene>
<sequence>MMSEFFLKKYSNITSKHQLNFQADGINPLALAVNGWSLPPETSIFTQSINHSSSNGGIRQSSIPSGLLLSLFLQRMADRRLSALSINQDKGESDVLEKDDQHLSGSRWTCLAFISPFK</sequence>
<reference evidence="1 2" key="1">
    <citation type="journal article" date="2019" name="Sci. Rep.">
        <title>Orb-weaving spider Araneus ventricosus genome elucidates the spidroin gene catalogue.</title>
        <authorList>
            <person name="Kono N."/>
            <person name="Nakamura H."/>
            <person name="Ohtoshi R."/>
            <person name="Moran D.A.P."/>
            <person name="Shinohara A."/>
            <person name="Yoshida Y."/>
            <person name="Fujiwara M."/>
            <person name="Mori M."/>
            <person name="Tomita M."/>
            <person name="Arakawa K."/>
        </authorList>
    </citation>
    <scope>NUCLEOTIDE SEQUENCE [LARGE SCALE GENOMIC DNA]</scope>
</reference>
<organism evidence="1 2">
    <name type="scientific">Araneus ventricosus</name>
    <name type="common">Orbweaver spider</name>
    <name type="synonym">Epeira ventricosa</name>
    <dbReference type="NCBI Taxonomy" id="182803"/>
    <lineage>
        <taxon>Eukaryota</taxon>
        <taxon>Metazoa</taxon>
        <taxon>Ecdysozoa</taxon>
        <taxon>Arthropoda</taxon>
        <taxon>Chelicerata</taxon>
        <taxon>Arachnida</taxon>
        <taxon>Araneae</taxon>
        <taxon>Araneomorphae</taxon>
        <taxon>Entelegynae</taxon>
        <taxon>Araneoidea</taxon>
        <taxon>Araneidae</taxon>
        <taxon>Araneus</taxon>
    </lineage>
</organism>
<protein>
    <submittedName>
        <fullName evidence="1">Uncharacterized protein</fullName>
    </submittedName>
</protein>